<accession>A0A3B0WGZ7</accession>
<keyword evidence="1" id="KW-0812">Transmembrane</keyword>
<dbReference type="InterPro" id="IPR050393">
    <property type="entry name" value="MFP_Efflux_Pump"/>
</dbReference>
<keyword evidence="1" id="KW-1133">Transmembrane helix</keyword>
<evidence type="ECO:0000313" key="3">
    <source>
        <dbReference type="EMBL" id="VAW55298.1"/>
    </source>
</evidence>
<dbReference type="Gene3D" id="1.10.287.470">
    <property type="entry name" value="Helix hairpin bin"/>
    <property type="match status" value="1"/>
</dbReference>
<dbReference type="Gene3D" id="2.40.30.170">
    <property type="match status" value="1"/>
</dbReference>
<feature type="transmembrane region" description="Helical" evidence="1">
    <location>
        <begin position="19"/>
        <end position="36"/>
    </location>
</feature>
<dbReference type="SUPFAM" id="SSF111369">
    <property type="entry name" value="HlyD-like secretion proteins"/>
    <property type="match status" value="2"/>
</dbReference>
<proteinExistence type="predicted"/>
<feature type="domain" description="Multidrug resistance protein MdtA-like barrel-sandwich hybrid" evidence="2">
    <location>
        <begin position="54"/>
        <end position="234"/>
    </location>
</feature>
<dbReference type="PANTHER" id="PTHR30367:SF1">
    <property type="entry name" value="MULTIDRUG RESISTANCE PROTEIN MDTN"/>
    <property type="match status" value="1"/>
</dbReference>
<dbReference type="EMBL" id="UOFE01000048">
    <property type="protein sequence ID" value="VAW55298.1"/>
    <property type="molecule type" value="Genomic_DNA"/>
</dbReference>
<organism evidence="3">
    <name type="scientific">hydrothermal vent metagenome</name>
    <dbReference type="NCBI Taxonomy" id="652676"/>
    <lineage>
        <taxon>unclassified sequences</taxon>
        <taxon>metagenomes</taxon>
        <taxon>ecological metagenomes</taxon>
    </lineage>
</organism>
<protein>
    <recommendedName>
        <fullName evidence="2">Multidrug resistance protein MdtA-like barrel-sandwich hybrid domain-containing protein</fullName>
    </recommendedName>
</protein>
<dbReference type="Pfam" id="PF25917">
    <property type="entry name" value="BSH_RND"/>
    <property type="match status" value="1"/>
</dbReference>
<evidence type="ECO:0000256" key="1">
    <source>
        <dbReference type="SAM" id="Phobius"/>
    </source>
</evidence>
<reference evidence="3" key="1">
    <citation type="submission" date="2018-06" db="EMBL/GenBank/DDBJ databases">
        <authorList>
            <person name="Zhirakovskaya E."/>
        </authorList>
    </citation>
    <scope>NUCLEOTIDE SEQUENCE</scope>
</reference>
<dbReference type="PANTHER" id="PTHR30367">
    <property type="entry name" value="P-HYDROXYBENZOIC ACID EFFLUX PUMP SUBUNIT AAEA-RELATED"/>
    <property type="match status" value="1"/>
</dbReference>
<dbReference type="Gene3D" id="2.40.50.100">
    <property type="match status" value="1"/>
</dbReference>
<gene>
    <name evidence="3" type="ORF">MNBD_GAMMA05-2395</name>
</gene>
<name>A0A3B0WGZ7_9ZZZZ</name>
<dbReference type="AlphaFoldDB" id="A0A3B0WGZ7"/>
<sequence length="364" mass="39988">MTEENKATEVTMHDPVKRITRIALIIIAIVFVWYVIADRLAPWTDQARVQAYVVPVVSQVAGRVIDVNVGKDQEVQQGDVLLKIDPADYELAVENARTNLELAGQDIGADTASVSTAQAKVVEAQANVDHLIAQSKRVFELEEKQIYSKARGDKARASVVKAQAQMDSAKAELVKAKQLLGVKGKENPKIRSAIAKLKKAQIDLSRTTILAPSHGGITNLKIDTGHYASVGTPLMTFIEVDNVWIKANLRENSIANVSEETPVEFILDSAPGRVFQGKVSSKGFAVSHERGGEIGGLETIENSAGWLRDAQRFPVYVTFDVDSTKGLLRVGGQADVQFYSTDSWIINSLGWVWIRLLSWLSYVY</sequence>
<keyword evidence="1" id="KW-0472">Membrane</keyword>
<evidence type="ECO:0000259" key="2">
    <source>
        <dbReference type="Pfam" id="PF25917"/>
    </source>
</evidence>
<dbReference type="InterPro" id="IPR058625">
    <property type="entry name" value="MdtA-like_BSH"/>
</dbReference>